<accession>A0A183JAB9</accession>
<dbReference type="EMBL" id="UZAM01018957">
    <property type="protein sequence ID" value="VDP52072.1"/>
    <property type="molecule type" value="Genomic_DNA"/>
</dbReference>
<name>A0A183JAB9_9BILA</name>
<dbReference type="Proteomes" id="UP000270296">
    <property type="component" value="Unassembled WGS sequence"/>
</dbReference>
<dbReference type="AlphaFoldDB" id="A0A183JAB9"/>
<gene>
    <name evidence="1" type="ORF">SBAD_LOCUS12817</name>
</gene>
<sequence>MCLVAESVEVAKRWTAALKDCLFLLSVEFKTLLNLKLHEGCKLKPMCAAYYHLDLLIGCDTGLYLLRNGSDILAKLPILNLTAVQKIFVDAETSTAIAIASELFMLNFF</sequence>
<organism evidence="3">
    <name type="scientific">Soboliphyme baturini</name>
    <dbReference type="NCBI Taxonomy" id="241478"/>
    <lineage>
        <taxon>Eukaryota</taxon>
        <taxon>Metazoa</taxon>
        <taxon>Ecdysozoa</taxon>
        <taxon>Nematoda</taxon>
        <taxon>Enoplea</taxon>
        <taxon>Dorylaimia</taxon>
        <taxon>Dioctophymatida</taxon>
        <taxon>Dioctophymatoidea</taxon>
        <taxon>Soboliphymatidae</taxon>
        <taxon>Soboliphyme</taxon>
    </lineage>
</organism>
<evidence type="ECO:0000313" key="2">
    <source>
        <dbReference type="Proteomes" id="UP000270296"/>
    </source>
</evidence>
<keyword evidence="2" id="KW-1185">Reference proteome</keyword>
<reference evidence="3" key="1">
    <citation type="submission" date="2016-06" db="UniProtKB">
        <authorList>
            <consortium name="WormBaseParasite"/>
        </authorList>
    </citation>
    <scope>IDENTIFICATION</scope>
</reference>
<proteinExistence type="predicted"/>
<evidence type="ECO:0000313" key="3">
    <source>
        <dbReference type="WBParaSite" id="SBAD_0001323001-mRNA-1"/>
    </source>
</evidence>
<protein>
    <submittedName>
        <fullName evidence="3">PH domain-containing protein</fullName>
    </submittedName>
</protein>
<reference evidence="1 2" key="2">
    <citation type="submission" date="2018-11" db="EMBL/GenBank/DDBJ databases">
        <authorList>
            <consortium name="Pathogen Informatics"/>
        </authorList>
    </citation>
    <scope>NUCLEOTIDE SEQUENCE [LARGE SCALE GENOMIC DNA]</scope>
</reference>
<dbReference type="WBParaSite" id="SBAD_0001323001-mRNA-1">
    <property type="protein sequence ID" value="SBAD_0001323001-mRNA-1"/>
    <property type="gene ID" value="SBAD_0001323001"/>
</dbReference>
<evidence type="ECO:0000313" key="1">
    <source>
        <dbReference type="EMBL" id="VDP52072.1"/>
    </source>
</evidence>